<dbReference type="PANTHER" id="PTHR24012">
    <property type="entry name" value="RNA BINDING PROTEIN"/>
    <property type="match status" value="1"/>
</dbReference>
<proteinExistence type="predicted"/>
<name>A0AAV4HEJ9_9GAST</name>
<dbReference type="Gene3D" id="3.30.70.330">
    <property type="match status" value="2"/>
</dbReference>
<feature type="compositionally biased region" description="Polar residues" evidence="3">
    <location>
        <begin position="275"/>
        <end position="285"/>
    </location>
</feature>
<sequence length="564" mass="63167">MSNPVPEEIKRNVRAVLLSKVGGVHLNSFIKDYKSLVLEQFDYRGLGFETLQAFLKTIPEIARLEKSGSDIRVFGVGDPNTYLPVGARKAQGKLPKDYHKKLQADSEASSNPDMEQPVLEIDQFGWFSLCCPIEKAPSSDKDELESLFLQVGKTVKIHMSPRWLFVRYKSKEECLKALEVFGEDFGLRIPNKKPQSGSLLDESPKKKPDQKSGKKLNGFGLKTGRDKGKDSGYITDAESKGPKTGRDKGKDSGYMTDAESRPHHQKSKNKLNGPLSKNNPQQNGIKKQKEEDSLTSLYVHGITDDDAFRKLIEPYNPCRTKLVAYGQGWIGFLEMRTAEDAKTAIADLNHKQLGDKYIIVDYNTPKEKKSDKSKKDTNLTSTIEREDTQSLPKRNKKNSTTSETSSTPSDFSDMPPLEQIPSSGQNSNSQKSYQKSSKLASASISSDIPDLPPLVQEPSAVQSSNYYMDCTVFVGNFPANTTYVALQEKFSKYNVKDIIIGNTSVLEGCTRAFLYLSSINDVVQCVEEMNNSPMGGCHLKVDVPYKNEKMRFVLKKRLRLKMLY</sequence>
<evidence type="ECO:0000313" key="5">
    <source>
        <dbReference type="EMBL" id="GFR96343.1"/>
    </source>
</evidence>
<protein>
    <submittedName>
        <fullName evidence="5">Tudor domain-containing 7 protein</fullName>
    </submittedName>
</protein>
<feature type="domain" description="HTH OST-type" evidence="4">
    <location>
        <begin position="5"/>
        <end position="77"/>
    </location>
</feature>
<feature type="compositionally biased region" description="Low complexity" evidence="3">
    <location>
        <begin position="422"/>
        <end position="438"/>
    </location>
</feature>
<feature type="compositionally biased region" description="Basic and acidic residues" evidence="3">
    <location>
        <begin position="237"/>
        <end position="251"/>
    </location>
</feature>
<comment type="caution">
    <text evidence="5">The sequence shown here is derived from an EMBL/GenBank/DDBJ whole genome shotgun (WGS) entry which is preliminary data.</text>
</comment>
<dbReference type="Gene3D" id="3.30.420.610">
    <property type="entry name" value="LOTUS domain-like"/>
    <property type="match status" value="1"/>
</dbReference>
<dbReference type="Proteomes" id="UP000762676">
    <property type="component" value="Unassembled WGS sequence"/>
</dbReference>
<feature type="compositionally biased region" description="Basic and acidic residues" evidence="3">
    <location>
        <begin position="202"/>
        <end position="212"/>
    </location>
</feature>
<accession>A0AAV4HEJ9</accession>
<feature type="compositionally biased region" description="Basic and acidic residues" evidence="3">
    <location>
        <begin position="366"/>
        <end position="388"/>
    </location>
</feature>
<dbReference type="InterPro" id="IPR025605">
    <property type="entry name" value="OST-HTH/LOTUS_dom"/>
</dbReference>
<dbReference type="GO" id="GO:0003723">
    <property type="term" value="F:RNA binding"/>
    <property type="evidence" value="ECO:0007669"/>
    <property type="project" value="UniProtKB-KW"/>
</dbReference>
<keyword evidence="2" id="KW-0694">RNA-binding</keyword>
<dbReference type="SMART" id="SM00360">
    <property type="entry name" value="RRM"/>
    <property type="match status" value="3"/>
</dbReference>
<dbReference type="EMBL" id="BMAT01001966">
    <property type="protein sequence ID" value="GFR96343.1"/>
    <property type="molecule type" value="Genomic_DNA"/>
</dbReference>
<dbReference type="CDD" id="cd00590">
    <property type="entry name" value="RRM_SF"/>
    <property type="match status" value="1"/>
</dbReference>
<evidence type="ECO:0000256" key="3">
    <source>
        <dbReference type="SAM" id="MobiDB-lite"/>
    </source>
</evidence>
<dbReference type="InterPro" id="IPR000504">
    <property type="entry name" value="RRM_dom"/>
</dbReference>
<evidence type="ECO:0000256" key="1">
    <source>
        <dbReference type="ARBA" id="ARBA00022737"/>
    </source>
</evidence>
<feature type="compositionally biased region" description="Low complexity" evidence="3">
    <location>
        <begin position="399"/>
        <end position="412"/>
    </location>
</feature>
<keyword evidence="6" id="KW-1185">Reference proteome</keyword>
<keyword evidence="1" id="KW-0677">Repeat</keyword>
<dbReference type="AlphaFoldDB" id="A0AAV4HEJ9"/>
<dbReference type="InterPro" id="IPR041966">
    <property type="entry name" value="LOTUS-like"/>
</dbReference>
<evidence type="ECO:0000313" key="6">
    <source>
        <dbReference type="Proteomes" id="UP000762676"/>
    </source>
</evidence>
<gene>
    <name evidence="5" type="ORF">ElyMa_000966400</name>
</gene>
<dbReference type="InterPro" id="IPR012677">
    <property type="entry name" value="Nucleotide-bd_a/b_plait_sf"/>
</dbReference>
<dbReference type="PROSITE" id="PS51644">
    <property type="entry name" value="HTH_OST"/>
    <property type="match status" value="1"/>
</dbReference>
<organism evidence="5 6">
    <name type="scientific">Elysia marginata</name>
    <dbReference type="NCBI Taxonomy" id="1093978"/>
    <lineage>
        <taxon>Eukaryota</taxon>
        <taxon>Metazoa</taxon>
        <taxon>Spiralia</taxon>
        <taxon>Lophotrochozoa</taxon>
        <taxon>Mollusca</taxon>
        <taxon>Gastropoda</taxon>
        <taxon>Heterobranchia</taxon>
        <taxon>Euthyneura</taxon>
        <taxon>Panpulmonata</taxon>
        <taxon>Sacoglossa</taxon>
        <taxon>Placobranchoidea</taxon>
        <taxon>Plakobranchidae</taxon>
        <taxon>Elysia</taxon>
    </lineage>
</organism>
<feature type="region of interest" description="Disordered" evidence="3">
    <location>
        <begin position="366"/>
        <end position="438"/>
    </location>
</feature>
<evidence type="ECO:0000259" key="4">
    <source>
        <dbReference type="PROSITE" id="PS51644"/>
    </source>
</evidence>
<feature type="region of interest" description="Disordered" evidence="3">
    <location>
        <begin position="191"/>
        <end position="291"/>
    </location>
</feature>
<dbReference type="InterPro" id="IPR035979">
    <property type="entry name" value="RBD_domain_sf"/>
</dbReference>
<dbReference type="Pfam" id="PF12872">
    <property type="entry name" value="OST-HTH"/>
    <property type="match status" value="1"/>
</dbReference>
<evidence type="ECO:0000256" key="2">
    <source>
        <dbReference type="ARBA" id="ARBA00022884"/>
    </source>
</evidence>
<dbReference type="SUPFAM" id="SSF54928">
    <property type="entry name" value="RNA-binding domain, RBD"/>
    <property type="match status" value="2"/>
</dbReference>
<reference evidence="5 6" key="1">
    <citation type="journal article" date="2021" name="Elife">
        <title>Chloroplast acquisition without the gene transfer in kleptoplastic sea slugs, Plakobranchus ocellatus.</title>
        <authorList>
            <person name="Maeda T."/>
            <person name="Takahashi S."/>
            <person name="Yoshida T."/>
            <person name="Shimamura S."/>
            <person name="Takaki Y."/>
            <person name="Nagai Y."/>
            <person name="Toyoda A."/>
            <person name="Suzuki Y."/>
            <person name="Arimoto A."/>
            <person name="Ishii H."/>
            <person name="Satoh N."/>
            <person name="Nishiyama T."/>
            <person name="Hasebe M."/>
            <person name="Maruyama T."/>
            <person name="Minagawa J."/>
            <person name="Obokata J."/>
            <person name="Shigenobu S."/>
        </authorList>
    </citation>
    <scope>NUCLEOTIDE SEQUENCE [LARGE SCALE GENOMIC DNA]</scope>
</reference>